<keyword evidence="2" id="KW-1185">Reference proteome</keyword>
<dbReference type="AlphaFoldDB" id="A0A8S1HNM6"/>
<proteinExistence type="predicted"/>
<accession>A0A8S1HNM6</accession>
<gene>
    <name evidence="1" type="ORF">CAUJ_LOCUS11897</name>
</gene>
<reference evidence="1" key="1">
    <citation type="submission" date="2020-10" db="EMBL/GenBank/DDBJ databases">
        <authorList>
            <person name="Kikuchi T."/>
        </authorList>
    </citation>
    <scope>NUCLEOTIDE SEQUENCE</scope>
    <source>
        <strain evidence="1">NKZ352</strain>
    </source>
</reference>
<dbReference type="Proteomes" id="UP000835052">
    <property type="component" value="Unassembled WGS sequence"/>
</dbReference>
<evidence type="ECO:0000313" key="2">
    <source>
        <dbReference type="Proteomes" id="UP000835052"/>
    </source>
</evidence>
<comment type="caution">
    <text evidence="1">The sequence shown here is derived from an EMBL/GenBank/DDBJ whole genome shotgun (WGS) entry which is preliminary data.</text>
</comment>
<evidence type="ECO:0000313" key="1">
    <source>
        <dbReference type="EMBL" id="CAD6195980.1"/>
    </source>
</evidence>
<protein>
    <submittedName>
        <fullName evidence="1">Uncharacterized protein</fullName>
    </submittedName>
</protein>
<organism evidence="1 2">
    <name type="scientific">Caenorhabditis auriculariae</name>
    <dbReference type="NCBI Taxonomy" id="2777116"/>
    <lineage>
        <taxon>Eukaryota</taxon>
        <taxon>Metazoa</taxon>
        <taxon>Ecdysozoa</taxon>
        <taxon>Nematoda</taxon>
        <taxon>Chromadorea</taxon>
        <taxon>Rhabditida</taxon>
        <taxon>Rhabditina</taxon>
        <taxon>Rhabditomorpha</taxon>
        <taxon>Rhabditoidea</taxon>
        <taxon>Rhabditidae</taxon>
        <taxon>Peloderinae</taxon>
        <taxon>Caenorhabditis</taxon>
    </lineage>
</organism>
<dbReference type="EMBL" id="CAJGYM010000064">
    <property type="protein sequence ID" value="CAD6195980.1"/>
    <property type="molecule type" value="Genomic_DNA"/>
</dbReference>
<name>A0A8S1HNM6_9PELO</name>
<sequence>MKAEPKVDRAFYGFEIERNLPKSTRRDPWLNSFEKKLKEFCRKFSSEIRHRSTVFLHRQSRKDPPGS</sequence>